<accession>A0ABZ0PAK1</accession>
<sequence>MQIKKVEKKLNNLKNISLKVNNEKNIYLINIMKLNQKLSYFIRNCAKDKDLILLIQKKFAIKNPLIGKIKTKFSKSFEKLTNFVLAKRNLWIYLTEEQKYETDSYSRYEEKILEMAKKHSTDFITIGKRAEQFCKTNQLNIIQNFDIESPNLSSNIASIVKILYWYNDYENVYFVINSNKNYNMPFQILPITQFNINKIMGEDREQASGVNLNIEKMKIYPNVSDYIKTEIDIFLENAISALIVESSFYKAKIGLVTTNKIIKELDEEVNALNKKIVKFRREREIEDIVLITKNNKNFSM</sequence>
<evidence type="ECO:0000313" key="10">
    <source>
        <dbReference type="EMBL" id="WPB53772.1"/>
    </source>
</evidence>
<dbReference type="EMBL" id="CP137845">
    <property type="protein sequence ID" value="WPB53772.1"/>
    <property type="molecule type" value="Genomic_DNA"/>
</dbReference>
<organism evidence="10 11">
    <name type="scientific">Metamycoplasma equirhinis</name>
    <dbReference type="NCBI Taxonomy" id="92402"/>
    <lineage>
        <taxon>Bacteria</taxon>
        <taxon>Bacillati</taxon>
        <taxon>Mycoplasmatota</taxon>
        <taxon>Mycoplasmoidales</taxon>
        <taxon>Metamycoplasmataceae</taxon>
        <taxon>Metamycoplasma</taxon>
    </lineage>
</organism>
<keyword evidence="3" id="KW-0813">Transport</keyword>
<evidence type="ECO:0008006" key="12">
    <source>
        <dbReference type="Google" id="ProtNLM"/>
    </source>
</evidence>
<dbReference type="RefSeq" id="WP_140031521.1">
    <property type="nucleotide sequence ID" value="NZ_CP137845.1"/>
</dbReference>
<keyword evidence="5" id="KW-0406">Ion transport</keyword>
<evidence type="ECO:0000256" key="5">
    <source>
        <dbReference type="ARBA" id="ARBA00023065"/>
    </source>
</evidence>
<keyword evidence="11" id="KW-1185">Reference proteome</keyword>
<protein>
    <recommendedName>
        <fullName evidence="12">F0F1 ATP synthase subunit gamma</fullName>
    </recommendedName>
</protein>
<dbReference type="SUPFAM" id="SSF52943">
    <property type="entry name" value="ATP synthase (F1-ATPase), gamma subunit"/>
    <property type="match status" value="1"/>
</dbReference>
<comment type="subcellular location">
    <subcellularLocation>
        <location evidence="1">Membrane</location>
        <topology evidence="1">Peripheral membrane protein</topology>
    </subcellularLocation>
</comment>
<evidence type="ECO:0000256" key="1">
    <source>
        <dbReference type="ARBA" id="ARBA00004170"/>
    </source>
</evidence>
<reference evidence="10" key="1">
    <citation type="submission" date="2023-11" db="EMBL/GenBank/DDBJ databases">
        <title>Completed genome sequence of Mycoplasma equirhinis type strain M432/72.</title>
        <authorList>
            <person name="Spergser J."/>
        </authorList>
    </citation>
    <scope>NUCLEOTIDE SEQUENCE [LARGE SCALE GENOMIC DNA]</scope>
    <source>
        <strain evidence="10">M432/72</strain>
    </source>
</reference>
<dbReference type="GeneID" id="94493675"/>
<evidence type="ECO:0000256" key="9">
    <source>
        <dbReference type="SAM" id="Coils"/>
    </source>
</evidence>
<keyword evidence="6" id="KW-0472">Membrane</keyword>
<keyword evidence="8" id="KW-0066">ATP synthesis</keyword>
<keyword evidence="4" id="KW-0375">Hydrogen ion transport</keyword>
<evidence type="ECO:0000256" key="7">
    <source>
        <dbReference type="ARBA" id="ARBA00023196"/>
    </source>
</evidence>
<evidence type="ECO:0000256" key="3">
    <source>
        <dbReference type="ARBA" id="ARBA00022448"/>
    </source>
</evidence>
<keyword evidence="7" id="KW-0139">CF(1)</keyword>
<name>A0ABZ0PAK1_9BACT</name>
<comment type="similarity">
    <text evidence="2">Belongs to the ATPase gamma chain family.</text>
</comment>
<evidence type="ECO:0000256" key="2">
    <source>
        <dbReference type="ARBA" id="ARBA00007681"/>
    </source>
</evidence>
<proteinExistence type="inferred from homology"/>
<evidence type="ECO:0000256" key="6">
    <source>
        <dbReference type="ARBA" id="ARBA00023136"/>
    </source>
</evidence>
<dbReference type="InterPro" id="IPR035968">
    <property type="entry name" value="ATP_synth_F1_ATPase_gsu"/>
</dbReference>
<evidence type="ECO:0000256" key="4">
    <source>
        <dbReference type="ARBA" id="ARBA00022781"/>
    </source>
</evidence>
<evidence type="ECO:0000313" key="11">
    <source>
        <dbReference type="Proteomes" id="UP001303601"/>
    </source>
</evidence>
<evidence type="ECO:0000256" key="8">
    <source>
        <dbReference type="ARBA" id="ARBA00023310"/>
    </source>
</evidence>
<dbReference type="Proteomes" id="UP001303601">
    <property type="component" value="Chromosome"/>
</dbReference>
<gene>
    <name evidence="10" type="ORF">R9B83_02150</name>
</gene>
<keyword evidence="9" id="KW-0175">Coiled coil</keyword>
<dbReference type="NCBIfam" id="NF045933">
    <property type="entry name" value="MSC_0622_gamma"/>
    <property type="match status" value="1"/>
</dbReference>
<feature type="coiled-coil region" evidence="9">
    <location>
        <begin position="255"/>
        <end position="282"/>
    </location>
</feature>